<reference evidence="2" key="1">
    <citation type="submission" date="2021-03" db="EMBL/GenBank/DDBJ databases">
        <title>Chromosome level genome of the anhydrobiotic midge Polypedilum vanderplanki.</title>
        <authorList>
            <person name="Yoshida Y."/>
            <person name="Kikawada T."/>
            <person name="Gusev O."/>
        </authorList>
    </citation>
    <scope>NUCLEOTIDE SEQUENCE</scope>
    <source>
        <strain evidence="2">NIAS01</strain>
        <tissue evidence="2">Whole body or cell culture</tissue>
    </source>
</reference>
<keyword evidence="3" id="KW-1185">Reference proteome</keyword>
<feature type="compositionally biased region" description="Low complexity" evidence="1">
    <location>
        <begin position="139"/>
        <end position="158"/>
    </location>
</feature>
<feature type="region of interest" description="Disordered" evidence="1">
    <location>
        <begin position="96"/>
        <end position="158"/>
    </location>
</feature>
<dbReference type="AlphaFoldDB" id="A0A9J6C1D4"/>
<evidence type="ECO:0000313" key="2">
    <source>
        <dbReference type="EMBL" id="KAG5676001.1"/>
    </source>
</evidence>
<evidence type="ECO:0000256" key="1">
    <source>
        <dbReference type="SAM" id="MobiDB-lite"/>
    </source>
</evidence>
<sequence>MSKYSFVVCFNALENRYFKVSAVHEVEHLYRLNFYRLSLRLNFNECDVNLSQFEKMRQLCFRKITKLMTTQNMWQSHHSFYVINCEIRTIRKNNELDQQNNDISEGRASESENASSDETESSTSNDSAYNSPPSVAMTDADVNNSNSSASSAYSSGSD</sequence>
<organism evidence="2 3">
    <name type="scientific">Polypedilum vanderplanki</name>
    <name type="common">Sleeping chironomid midge</name>
    <dbReference type="NCBI Taxonomy" id="319348"/>
    <lineage>
        <taxon>Eukaryota</taxon>
        <taxon>Metazoa</taxon>
        <taxon>Ecdysozoa</taxon>
        <taxon>Arthropoda</taxon>
        <taxon>Hexapoda</taxon>
        <taxon>Insecta</taxon>
        <taxon>Pterygota</taxon>
        <taxon>Neoptera</taxon>
        <taxon>Endopterygota</taxon>
        <taxon>Diptera</taxon>
        <taxon>Nematocera</taxon>
        <taxon>Chironomoidea</taxon>
        <taxon>Chironomidae</taxon>
        <taxon>Chironominae</taxon>
        <taxon>Polypedilum</taxon>
        <taxon>Polypedilum</taxon>
    </lineage>
</organism>
<dbReference type="OrthoDB" id="10487965at2759"/>
<name>A0A9J6C1D4_POLVA</name>
<dbReference type="Proteomes" id="UP001107558">
    <property type="component" value="Chromosome 2"/>
</dbReference>
<accession>A0A9J6C1D4</accession>
<evidence type="ECO:0000313" key="3">
    <source>
        <dbReference type="Proteomes" id="UP001107558"/>
    </source>
</evidence>
<protein>
    <submittedName>
        <fullName evidence="2">Uncharacterized protein</fullName>
    </submittedName>
</protein>
<proteinExistence type="predicted"/>
<gene>
    <name evidence="2" type="ORF">PVAND_005856</name>
</gene>
<comment type="caution">
    <text evidence="2">The sequence shown here is derived from an EMBL/GenBank/DDBJ whole genome shotgun (WGS) entry which is preliminary data.</text>
</comment>
<dbReference type="EMBL" id="JADBJN010000002">
    <property type="protein sequence ID" value="KAG5676001.1"/>
    <property type="molecule type" value="Genomic_DNA"/>
</dbReference>